<comment type="caution">
    <text evidence="2">The sequence shown here is derived from an EMBL/GenBank/DDBJ whole genome shotgun (WGS) entry which is preliminary data.</text>
</comment>
<keyword evidence="3" id="KW-1185">Reference proteome</keyword>
<evidence type="ECO:0000256" key="1">
    <source>
        <dbReference type="SAM" id="Phobius"/>
    </source>
</evidence>
<dbReference type="AlphaFoldDB" id="A0AAD6HXF5"/>
<dbReference type="Proteomes" id="UP001215712">
    <property type="component" value="Unassembled WGS sequence"/>
</dbReference>
<feature type="transmembrane region" description="Helical" evidence="1">
    <location>
        <begin position="18"/>
        <end position="37"/>
    </location>
</feature>
<dbReference type="InterPro" id="IPR011047">
    <property type="entry name" value="Quinoprotein_ADH-like_sf"/>
</dbReference>
<organism evidence="2 3">
    <name type="scientific">Penicillium malachiteum</name>
    <dbReference type="NCBI Taxonomy" id="1324776"/>
    <lineage>
        <taxon>Eukaryota</taxon>
        <taxon>Fungi</taxon>
        <taxon>Dikarya</taxon>
        <taxon>Ascomycota</taxon>
        <taxon>Pezizomycotina</taxon>
        <taxon>Eurotiomycetes</taxon>
        <taxon>Eurotiomycetidae</taxon>
        <taxon>Eurotiales</taxon>
        <taxon>Aspergillaceae</taxon>
        <taxon>Penicillium</taxon>
    </lineage>
</organism>
<name>A0AAD6HXF5_9EURO</name>
<dbReference type="PANTHER" id="PTHR35340">
    <property type="entry name" value="PQQ ENZYME REPEAT PROTEIN-RELATED"/>
    <property type="match status" value="1"/>
</dbReference>
<dbReference type="InterPro" id="IPR039535">
    <property type="entry name" value="ASST-like"/>
</dbReference>
<gene>
    <name evidence="2" type="ORF">N7493_000466</name>
</gene>
<accession>A0AAD6HXF5</accession>
<keyword evidence="1" id="KW-1133">Transmembrane helix</keyword>
<evidence type="ECO:0000313" key="2">
    <source>
        <dbReference type="EMBL" id="KAJ5740594.1"/>
    </source>
</evidence>
<evidence type="ECO:0000313" key="3">
    <source>
        <dbReference type="Proteomes" id="UP001215712"/>
    </source>
</evidence>
<dbReference type="Pfam" id="PF14269">
    <property type="entry name" value="Arylsulfotran_2"/>
    <property type="match status" value="1"/>
</dbReference>
<dbReference type="InterPro" id="IPR053143">
    <property type="entry name" value="Arylsulfate_ST"/>
</dbReference>
<dbReference type="EMBL" id="JAQJAN010000001">
    <property type="protein sequence ID" value="KAJ5740594.1"/>
    <property type="molecule type" value="Genomic_DNA"/>
</dbReference>
<sequence length="620" mass="69971">MQFPRPAWPKKRHFGKGAIASSLFVFVTLILALRFLIVPNLQRLHLRVFGLSSFDYGFRGLYPTRKYYSFEQKSPDVEVAKWDSRCSQDYTFLAPHGSGVKDPGAMILDAQGNLVWRMKPQYEKIQDFRVQQYQGEQYLTYWHGKSMGGHGRGAWTMLDASYTPRFEISAVGTFEGDMHDFQITENGTAFFIVYDIQPTDLREIDGPEYGYMSDCVFQEINIATGDLIFEWRMSEHVPLNASYEELKNRGWSSDDAFDAFHMNSIHKDSTGNYLISARHTHSIMSIDSQTGEILWTLGGKMNEFVDTSEGRATNFGWQHDARWQDADTISLFNNRAENFMDDPIQSRGMMLSIDVPNRFVAVRAEYSHPDGIRSTSQGNMQVLSEPDNVLVAWGSSAAFTEFSADGEMLCDTHFGASNWFQLGKVVSYRIAKGSWIGKPDTSPEAVIVSKGLFVSWNGATEVHSWRVETWDGEDMKNMSFLTADVVRKEGFETFIAIPYSVPNVYLRVVALDKDNVVLGTSAVLDHQVRWGMQKLLHHYLPSISVSAGVVISAIMVVCCILLGIRWAWKTCQGRGSKESGYAPVPEFKEVDVEDVDIETSSWSQASFSSGDQLPMVQVTT</sequence>
<evidence type="ECO:0008006" key="4">
    <source>
        <dbReference type="Google" id="ProtNLM"/>
    </source>
</evidence>
<keyword evidence="1" id="KW-0812">Transmembrane</keyword>
<dbReference type="PANTHER" id="PTHR35340:SF5">
    <property type="entry name" value="ASST-DOMAIN-CONTAINING PROTEIN"/>
    <property type="match status" value="1"/>
</dbReference>
<reference evidence="2" key="2">
    <citation type="submission" date="2023-01" db="EMBL/GenBank/DDBJ databases">
        <authorList>
            <person name="Petersen C."/>
        </authorList>
    </citation>
    <scope>NUCLEOTIDE SEQUENCE</scope>
    <source>
        <strain evidence="2">IBT 17514</strain>
    </source>
</reference>
<keyword evidence="1" id="KW-0472">Membrane</keyword>
<dbReference type="SUPFAM" id="SSF50998">
    <property type="entry name" value="Quinoprotein alcohol dehydrogenase-like"/>
    <property type="match status" value="1"/>
</dbReference>
<proteinExistence type="predicted"/>
<reference evidence="2" key="1">
    <citation type="journal article" date="2023" name="IMA Fungus">
        <title>Comparative genomic study of the Penicillium genus elucidates a diverse pangenome and 15 lateral gene transfer events.</title>
        <authorList>
            <person name="Petersen C."/>
            <person name="Sorensen T."/>
            <person name="Nielsen M.R."/>
            <person name="Sondergaard T.E."/>
            <person name="Sorensen J.L."/>
            <person name="Fitzpatrick D.A."/>
            <person name="Frisvad J.C."/>
            <person name="Nielsen K.L."/>
        </authorList>
    </citation>
    <scope>NUCLEOTIDE SEQUENCE</scope>
    <source>
        <strain evidence="2">IBT 17514</strain>
    </source>
</reference>
<protein>
    <recommendedName>
        <fullName evidence="4">Arylsulfotransferase</fullName>
    </recommendedName>
</protein>
<feature type="transmembrane region" description="Helical" evidence="1">
    <location>
        <begin position="539"/>
        <end position="568"/>
    </location>
</feature>